<accession>A0A4Q0Y459</accession>
<dbReference type="PROSITE" id="PS00550">
    <property type="entry name" value="HEMERYTHRINS"/>
    <property type="match status" value="1"/>
</dbReference>
<dbReference type="STRING" id="877500.GCA_000935065_02537"/>
<name>A0A4Q0Y459_9BACT</name>
<dbReference type="EMBL" id="PDKO01000001">
    <property type="protein sequence ID" value="RXJ64553.1"/>
    <property type="molecule type" value="Genomic_DNA"/>
</dbReference>
<evidence type="ECO:0000313" key="6">
    <source>
        <dbReference type="Proteomes" id="UP000290191"/>
    </source>
</evidence>
<dbReference type="Proteomes" id="UP000290191">
    <property type="component" value="Unassembled WGS sequence"/>
</dbReference>
<dbReference type="AlphaFoldDB" id="A0A4Q0Y459"/>
<keyword evidence="6" id="KW-1185">Reference proteome</keyword>
<dbReference type="InterPro" id="IPR012827">
    <property type="entry name" value="Hemerythrin_metal-bd"/>
</dbReference>
<dbReference type="Gene3D" id="1.20.120.50">
    <property type="entry name" value="Hemerythrin-like"/>
    <property type="match status" value="1"/>
</dbReference>
<keyword evidence="2" id="KW-0813">Transport</keyword>
<dbReference type="GO" id="GO:0046872">
    <property type="term" value="F:metal ion binding"/>
    <property type="evidence" value="ECO:0007669"/>
    <property type="project" value="UniProtKB-KW"/>
</dbReference>
<dbReference type="GO" id="GO:0005344">
    <property type="term" value="F:oxygen carrier activity"/>
    <property type="evidence" value="ECO:0007669"/>
    <property type="project" value="UniProtKB-KW"/>
</dbReference>
<dbReference type="OrthoDB" id="5296936at2"/>
<comment type="similarity">
    <text evidence="1">Belongs to the hemerythrin family.</text>
</comment>
<dbReference type="NCBIfam" id="TIGR02481">
    <property type="entry name" value="hemeryth_dom"/>
    <property type="match status" value="1"/>
</dbReference>
<protein>
    <submittedName>
        <fullName evidence="5">Hemerythrin</fullName>
    </submittedName>
</protein>
<evidence type="ECO:0000256" key="2">
    <source>
        <dbReference type="ARBA" id="ARBA00022621"/>
    </source>
</evidence>
<gene>
    <name evidence="5" type="ORF">CRV06_00940</name>
</gene>
<dbReference type="PANTHER" id="PTHR37164:SF1">
    <property type="entry name" value="BACTERIOHEMERYTHRIN"/>
    <property type="match status" value="1"/>
</dbReference>
<dbReference type="CDD" id="cd12107">
    <property type="entry name" value="Hemerythrin"/>
    <property type="match status" value="1"/>
</dbReference>
<keyword evidence="2" id="KW-0561">Oxygen transport</keyword>
<evidence type="ECO:0000313" key="5">
    <source>
        <dbReference type="EMBL" id="RXJ64553.1"/>
    </source>
</evidence>
<sequence>MKEKIMKLFDEKKHLLNYEEIDDLHREFLEIYNSVDSLDINSYIQKLISLLEHSKVHFKIEEDLMDKYNYPAKREHKDEHQKVLAEMEYFIKSSNSLFGKKMLKAYFKEKLGDWFDLHLISMDSDLTAYLKKEINELSRRENQTRVNAEYIY</sequence>
<keyword evidence="4" id="KW-0408">Iron</keyword>
<comment type="caution">
    <text evidence="5">The sequence shown here is derived from an EMBL/GenBank/DDBJ whole genome shotgun (WGS) entry which is preliminary data.</text>
</comment>
<keyword evidence="3" id="KW-0479">Metal-binding</keyword>
<evidence type="ECO:0000256" key="4">
    <source>
        <dbReference type="ARBA" id="ARBA00023004"/>
    </source>
</evidence>
<evidence type="ECO:0000256" key="3">
    <source>
        <dbReference type="ARBA" id="ARBA00022723"/>
    </source>
</evidence>
<reference evidence="5 6" key="1">
    <citation type="submission" date="2017-10" db="EMBL/GenBank/DDBJ databases">
        <title>Genomics of the genus Arcobacter.</title>
        <authorList>
            <person name="Perez-Cataluna A."/>
            <person name="Figueras M.J."/>
        </authorList>
    </citation>
    <scope>NUCLEOTIDE SEQUENCE [LARGE SCALE GENOMIC DNA]</scope>
    <source>
        <strain evidence="5 6">DSM 24636</strain>
    </source>
</reference>
<dbReference type="PANTHER" id="PTHR37164">
    <property type="entry name" value="BACTERIOHEMERYTHRIN"/>
    <property type="match status" value="1"/>
</dbReference>
<dbReference type="InterPro" id="IPR016131">
    <property type="entry name" value="Haemerythrin_Fe_BS"/>
</dbReference>
<proteinExistence type="inferred from homology"/>
<dbReference type="InterPro" id="IPR035938">
    <property type="entry name" value="Hemerythrin-like_sf"/>
</dbReference>
<dbReference type="InterPro" id="IPR050669">
    <property type="entry name" value="Hemerythrin"/>
</dbReference>
<evidence type="ECO:0000256" key="1">
    <source>
        <dbReference type="ARBA" id="ARBA00010587"/>
    </source>
</evidence>
<dbReference type="SUPFAM" id="SSF47188">
    <property type="entry name" value="Hemerythrin-like"/>
    <property type="match status" value="1"/>
</dbReference>
<organism evidence="5 6">
    <name type="scientific">Halarcobacter anaerophilus</name>
    <dbReference type="NCBI Taxonomy" id="877500"/>
    <lineage>
        <taxon>Bacteria</taxon>
        <taxon>Pseudomonadati</taxon>
        <taxon>Campylobacterota</taxon>
        <taxon>Epsilonproteobacteria</taxon>
        <taxon>Campylobacterales</taxon>
        <taxon>Arcobacteraceae</taxon>
        <taxon>Halarcobacter</taxon>
    </lineage>
</organism>